<organism evidence="1 2">
    <name type="scientific">Paramarasmius palmivorus</name>
    <dbReference type="NCBI Taxonomy" id="297713"/>
    <lineage>
        <taxon>Eukaryota</taxon>
        <taxon>Fungi</taxon>
        <taxon>Dikarya</taxon>
        <taxon>Basidiomycota</taxon>
        <taxon>Agaricomycotina</taxon>
        <taxon>Agaricomycetes</taxon>
        <taxon>Agaricomycetidae</taxon>
        <taxon>Agaricales</taxon>
        <taxon>Marasmiineae</taxon>
        <taxon>Marasmiaceae</taxon>
        <taxon>Paramarasmius</taxon>
    </lineage>
</organism>
<accession>A0AAW0AZ42</accession>
<evidence type="ECO:0000313" key="1">
    <source>
        <dbReference type="EMBL" id="KAK7018792.1"/>
    </source>
</evidence>
<dbReference type="Proteomes" id="UP001383192">
    <property type="component" value="Unassembled WGS sequence"/>
</dbReference>
<evidence type="ECO:0000313" key="2">
    <source>
        <dbReference type="Proteomes" id="UP001383192"/>
    </source>
</evidence>
<comment type="caution">
    <text evidence="1">The sequence shown here is derived from an EMBL/GenBank/DDBJ whole genome shotgun (WGS) entry which is preliminary data.</text>
</comment>
<reference evidence="1 2" key="1">
    <citation type="submission" date="2024-01" db="EMBL/GenBank/DDBJ databases">
        <title>A draft genome for a cacao thread blight-causing isolate of Paramarasmius palmivorus.</title>
        <authorList>
            <person name="Baruah I.K."/>
            <person name="Bukari Y."/>
            <person name="Amoako-Attah I."/>
            <person name="Meinhardt L.W."/>
            <person name="Bailey B.A."/>
            <person name="Cohen S.P."/>
        </authorList>
    </citation>
    <scope>NUCLEOTIDE SEQUENCE [LARGE SCALE GENOMIC DNA]</scope>
    <source>
        <strain evidence="1 2">GH-12</strain>
    </source>
</reference>
<name>A0AAW0AZ42_9AGAR</name>
<keyword evidence="2" id="KW-1185">Reference proteome</keyword>
<protein>
    <recommendedName>
        <fullName evidence="3">F-box domain-containing protein</fullName>
    </recommendedName>
</protein>
<sequence>MQETVAVRLPQEVLDTILKNLHPEGDIQTLVRCALTARCLVTTAQRILFREVRLSERVDRSERNHPIQFLGFLKHSPHLTKYISELELDIIPSRWGDNLSQNALTSILPRLQSLKKVSIKDATVTDACETVTSLQISTLLGGTAMPKINSLTLQYTMMTVHEIFAICDWLAAHGGLQDLHFLYVHVSDLIGPPPSTPPQAVFSCVPIQLRRFTIYNDSRFAEALLPWATGSASPLRFNALRELTVGGLPQESSVYLLRILDMAKNTLSCLRFTGETPSLSSFQFGTYRHLRCIIYDVDSLTFQGAQARLNEWCIALKESGELKLESFGISFSWDPPLGHDYPWRVLEDALISSRRCAHLVLQIYSSERIDVVTIQECFPQLHASDVCDLVVMNMVRDSLASWKYDSWEYTSRSGEWKSIPIGNSFFD</sequence>
<dbReference type="EMBL" id="JAYKXP010000218">
    <property type="protein sequence ID" value="KAK7018792.1"/>
    <property type="molecule type" value="Genomic_DNA"/>
</dbReference>
<proteinExistence type="predicted"/>
<gene>
    <name evidence="1" type="ORF">VNI00_018222</name>
</gene>
<dbReference type="AlphaFoldDB" id="A0AAW0AZ42"/>
<evidence type="ECO:0008006" key="3">
    <source>
        <dbReference type="Google" id="ProtNLM"/>
    </source>
</evidence>
<dbReference type="SUPFAM" id="SSF52047">
    <property type="entry name" value="RNI-like"/>
    <property type="match status" value="1"/>
</dbReference>